<protein>
    <submittedName>
        <fullName evidence="1">Uncharacterized protein</fullName>
    </submittedName>
</protein>
<evidence type="ECO:0000313" key="1">
    <source>
        <dbReference type="EMBL" id="JAH69832.1"/>
    </source>
</evidence>
<reference evidence="1" key="1">
    <citation type="submission" date="2014-11" db="EMBL/GenBank/DDBJ databases">
        <authorList>
            <person name="Amaro Gonzalez C."/>
        </authorList>
    </citation>
    <scope>NUCLEOTIDE SEQUENCE</scope>
</reference>
<proteinExistence type="predicted"/>
<organism evidence="1">
    <name type="scientific">Anguilla anguilla</name>
    <name type="common">European freshwater eel</name>
    <name type="synonym">Muraena anguilla</name>
    <dbReference type="NCBI Taxonomy" id="7936"/>
    <lineage>
        <taxon>Eukaryota</taxon>
        <taxon>Metazoa</taxon>
        <taxon>Chordata</taxon>
        <taxon>Craniata</taxon>
        <taxon>Vertebrata</taxon>
        <taxon>Euteleostomi</taxon>
        <taxon>Actinopterygii</taxon>
        <taxon>Neopterygii</taxon>
        <taxon>Teleostei</taxon>
        <taxon>Anguilliformes</taxon>
        <taxon>Anguillidae</taxon>
        <taxon>Anguilla</taxon>
    </lineage>
</organism>
<dbReference type="AlphaFoldDB" id="A0A0E9UVJ9"/>
<accession>A0A0E9UVJ9</accession>
<name>A0A0E9UVJ9_ANGAN</name>
<sequence>MGEICLDRRPVTAVRLRPFENTIYTGSAVGSFTDRRRRRRCRSSCAPFPQSQSP</sequence>
<dbReference type="EMBL" id="GBXM01038745">
    <property type="protein sequence ID" value="JAH69832.1"/>
    <property type="molecule type" value="Transcribed_RNA"/>
</dbReference>
<reference evidence="1" key="2">
    <citation type="journal article" date="2015" name="Fish Shellfish Immunol.">
        <title>Early steps in the European eel (Anguilla anguilla)-Vibrio vulnificus interaction in the gills: Role of the RtxA13 toxin.</title>
        <authorList>
            <person name="Callol A."/>
            <person name="Pajuelo D."/>
            <person name="Ebbesson L."/>
            <person name="Teles M."/>
            <person name="MacKenzie S."/>
            <person name="Amaro C."/>
        </authorList>
    </citation>
    <scope>NUCLEOTIDE SEQUENCE</scope>
</reference>